<gene>
    <name evidence="4" type="primary">LOC119644005</name>
    <name evidence="3" type="synonym">LOC119644000</name>
</gene>
<evidence type="ECO:0000313" key="3">
    <source>
        <dbReference type="RefSeq" id="XP_037899450.1"/>
    </source>
</evidence>
<dbReference type="InterPro" id="IPR047187">
    <property type="entry name" value="SF1_C_Upf1"/>
</dbReference>
<dbReference type="RefSeq" id="XP_037899450.1">
    <property type="nucleotide sequence ID" value="XM_038043522.1"/>
</dbReference>
<evidence type="ECO:0000313" key="2">
    <source>
        <dbReference type="Proteomes" id="UP000092443"/>
    </source>
</evidence>
<dbReference type="PANTHER" id="PTHR10887:SF419">
    <property type="entry name" value="RNA HELICASE MOV10L1"/>
    <property type="match status" value="1"/>
</dbReference>
<dbReference type="KEGG" id="gfs:119644005"/>
<evidence type="ECO:0000259" key="1">
    <source>
        <dbReference type="Pfam" id="PF13087"/>
    </source>
</evidence>
<name>A0A9C6DQI9_9MUSC</name>
<evidence type="ECO:0000313" key="4">
    <source>
        <dbReference type="RefSeq" id="XP_037899461.1"/>
    </source>
</evidence>
<proteinExistence type="predicted"/>
<keyword evidence="2" id="KW-1185">Reference proteome</keyword>
<dbReference type="Proteomes" id="UP000092443">
    <property type="component" value="Unplaced"/>
</dbReference>
<dbReference type="Pfam" id="PF13087">
    <property type="entry name" value="AAA_12"/>
    <property type="match status" value="1"/>
</dbReference>
<feature type="domain" description="DNA2/NAM7 helicase-like C-terminal" evidence="1">
    <location>
        <begin position="4"/>
        <end position="66"/>
    </location>
</feature>
<dbReference type="KEGG" id="gfs:119644000"/>
<dbReference type="SUPFAM" id="SSF52540">
    <property type="entry name" value="P-loop containing nucleoside triphosphate hydrolases"/>
    <property type="match status" value="1"/>
</dbReference>
<protein>
    <submittedName>
        <fullName evidence="3 4">Obscurin-like</fullName>
    </submittedName>
</protein>
<dbReference type="GO" id="GO:0005829">
    <property type="term" value="C:cytosol"/>
    <property type="evidence" value="ECO:0007669"/>
    <property type="project" value="TreeGrafter"/>
</dbReference>
<dbReference type="InterPro" id="IPR041679">
    <property type="entry name" value="DNA2/NAM7-like_C"/>
</dbReference>
<dbReference type="InterPro" id="IPR027417">
    <property type="entry name" value="P-loop_NTPase"/>
</dbReference>
<dbReference type="CDD" id="cd18808">
    <property type="entry name" value="SF1_C_Upf1"/>
    <property type="match status" value="1"/>
</dbReference>
<dbReference type="RefSeq" id="XP_037899461.1">
    <property type="nucleotide sequence ID" value="XM_038043533.1"/>
</dbReference>
<dbReference type="InterPro" id="IPR045055">
    <property type="entry name" value="DNA2/NAM7-like"/>
</dbReference>
<dbReference type="AlphaFoldDB" id="A0A9C6DQI9"/>
<organism evidence="2 4">
    <name type="scientific">Glossina fuscipes</name>
    <dbReference type="NCBI Taxonomy" id="7396"/>
    <lineage>
        <taxon>Eukaryota</taxon>
        <taxon>Metazoa</taxon>
        <taxon>Ecdysozoa</taxon>
        <taxon>Arthropoda</taxon>
        <taxon>Hexapoda</taxon>
        <taxon>Insecta</taxon>
        <taxon>Pterygota</taxon>
        <taxon>Neoptera</taxon>
        <taxon>Endopterygota</taxon>
        <taxon>Diptera</taxon>
        <taxon>Brachycera</taxon>
        <taxon>Muscomorpha</taxon>
        <taxon>Hippoboscoidea</taxon>
        <taxon>Glossinidae</taxon>
        <taxon>Glossina</taxon>
    </lineage>
</organism>
<dbReference type="Gene3D" id="3.40.50.300">
    <property type="entry name" value="P-loop containing nucleotide triphosphate hydrolases"/>
    <property type="match status" value="1"/>
</dbReference>
<dbReference type="GO" id="GO:0035194">
    <property type="term" value="P:regulatory ncRNA-mediated post-transcriptional gene silencing"/>
    <property type="evidence" value="ECO:0007669"/>
    <property type="project" value="TreeGrafter"/>
</dbReference>
<dbReference type="PANTHER" id="PTHR10887">
    <property type="entry name" value="DNA2/NAM7 HELICASE FAMILY"/>
    <property type="match status" value="1"/>
</dbReference>
<dbReference type="GO" id="GO:0043186">
    <property type="term" value="C:P granule"/>
    <property type="evidence" value="ECO:0007669"/>
    <property type="project" value="TreeGrafter"/>
</dbReference>
<accession>A0A9C6DQI9</accession>
<sequence length="187" mass="21153">MTVKLYRKSIKPESIGIITPYEKQVKHLRKLFDDADVEAPKIGTVEDFQGQEREIILISAVRSSKELIPSDVRHGLSFNKNKNVELQDIVYKETAIDHNQDASGGRLNVFTIKDSATLMHWNNTPIYNTHLDITYGRDGFDGGFGPTPPPLPPHFARMPGFFQPLPRISYETSHIKARPSSPHLPLH</sequence>
<reference evidence="3 4" key="1">
    <citation type="submission" date="2025-04" db="UniProtKB">
        <authorList>
            <consortium name="RefSeq"/>
        </authorList>
    </citation>
    <scope>IDENTIFICATION</scope>
    <source>
        <tissue evidence="3 4">Whole body pupa</tissue>
    </source>
</reference>
<dbReference type="GeneID" id="119644005"/>